<keyword evidence="1" id="KW-1133">Transmembrane helix</keyword>
<evidence type="ECO:0000313" key="3">
    <source>
        <dbReference type="Proteomes" id="UP000176429"/>
    </source>
</evidence>
<organism evidence="2 3">
    <name type="scientific">Candidatus Taylorbacteria bacterium RIFCSPLOWO2_02_FULL_46_40</name>
    <dbReference type="NCBI Taxonomy" id="1802329"/>
    <lineage>
        <taxon>Bacteria</taxon>
        <taxon>Candidatus Tayloriibacteriota</taxon>
    </lineage>
</organism>
<reference evidence="2 3" key="1">
    <citation type="journal article" date="2016" name="Nat. Commun.">
        <title>Thousands of microbial genomes shed light on interconnected biogeochemical processes in an aquifer system.</title>
        <authorList>
            <person name="Anantharaman K."/>
            <person name="Brown C.T."/>
            <person name="Hug L.A."/>
            <person name="Sharon I."/>
            <person name="Castelle C.J."/>
            <person name="Probst A.J."/>
            <person name="Thomas B.C."/>
            <person name="Singh A."/>
            <person name="Wilkins M.J."/>
            <person name="Karaoz U."/>
            <person name="Brodie E.L."/>
            <person name="Williams K.H."/>
            <person name="Hubbard S.S."/>
            <person name="Banfield J.F."/>
        </authorList>
    </citation>
    <scope>NUCLEOTIDE SEQUENCE [LARGE SCALE GENOMIC DNA]</scope>
</reference>
<proteinExistence type="predicted"/>
<gene>
    <name evidence="2" type="ORF">A3H68_00375</name>
</gene>
<keyword evidence="1" id="KW-0812">Transmembrane</keyword>
<protein>
    <submittedName>
        <fullName evidence="2">Uncharacterized protein</fullName>
    </submittedName>
</protein>
<dbReference type="EMBL" id="MHSH01000018">
    <property type="protein sequence ID" value="OHA41803.1"/>
    <property type="molecule type" value="Genomic_DNA"/>
</dbReference>
<evidence type="ECO:0000313" key="2">
    <source>
        <dbReference type="EMBL" id="OHA41803.1"/>
    </source>
</evidence>
<dbReference type="AlphaFoldDB" id="A0A1G2P0J5"/>
<comment type="caution">
    <text evidence="2">The sequence shown here is derived from an EMBL/GenBank/DDBJ whole genome shotgun (WGS) entry which is preliminary data.</text>
</comment>
<accession>A0A1G2P0J5</accession>
<evidence type="ECO:0000256" key="1">
    <source>
        <dbReference type="SAM" id="Phobius"/>
    </source>
</evidence>
<dbReference type="Proteomes" id="UP000176429">
    <property type="component" value="Unassembled WGS sequence"/>
</dbReference>
<feature type="transmembrane region" description="Helical" evidence="1">
    <location>
        <begin position="23"/>
        <end position="47"/>
    </location>
</feature>
<sequence>MPWPFLVEMLPTTFQNLFLDSTIGVFVLVFLNTIIVYLVGLGISSIISKNKNSPSQNIISNQ</sequence>
<name>A0A1G2P0J5_9BACT</name>
<keyword evidence="1" id="KW-0472">Membrane</keyword>